<dbReference type="PANTHER" id="PTHR22617">
    <property type="entry name" value="CHEMOTAXIS SENSOR HISTIDINE KINASE-RELATED"/>
    <property type="match status" value="1"/>
</dbReference>
<keyword evidence="4" id="KW-1185">Reference proteome</keyword>
<dbReference type="Proteomes" id="UP000671908">
    <property type="component" value="Chromosome"/>
</dbReference>
<reference evidence="3" key="1">
    <citation type="submission" date="2020-05" db="EMBL/GenBank/DDBJ databases">
        <authorList>
            <person name="Zeng H."/>
            <person name="Chan Y.K."/>
            <person name="Watt R.M."/>
        </authorList>
    </citation>
    <scope>NUCLEOTIDE SEQUENCE</scope>
    <source>
        <strain evidence="3">ATCC 700770</strain>
        <strain evidence="2">ATCC 700773</strain>
    </source>
</reference>
<dbReference type="GO" id="GO:0006935">
    <property type="term" value="P:chemotaxis"/>
    <property type="evidence" value="ECO:0007669"/>
    <property type="project" value="InterPro"/>
</dbReference>
<dbReference type="Gene3D" id="2.30.30.40">
    <property type="entry name" value="SH3 Domains"/>
    <property type="match status" value="1"/>
</dbReference>
<accession>A0A975F368</accession>
<proteinExistence type="predicted"/>
<evidence type="ECO:0000259" key="1">
    <source>
        <dbReference type="PROSITE" id="PS50851"/>
    </source>
</evidence>
<evidence type="ECO:0000313" key="2">
    <source>
        <dbReference type="EMBL" id="QTQ12092.1"/>
    </source>
</evidence>
<dbReference type="InterPro" id="IPR002545">
    <property type="entry name" value="CheW-lke_dom"/>
</dbReference>
<dbReference type="Proteomes" id="UP000671995">
    <property type="component" value="Chromosome"/>
</dbReference>
<protein>
    <submittedName>
        <fullName evidence="3">Chemotaxis protein CheW</fullName>
    </submittedName>
</protein>
<evidence type="ECO:0000313" key="3">
    <source>
        <dbReference type="EMBL" id="QTQ13706.1"/>
    </source>
</evidence>
<dbReference type="PROSITE" id="PS50851">
    <property type="entry name" value="CHEW"/>
    <property type="match status" value="1"/>
</dbReference>
<organism evidence="3 4">
    <name type="scientific">Treponema parvum</name>
    <dbReference type="NCBI Taxonomy" id="138851"/>
    <lineage>
        <taxon>Bacteria</taxon>
        <taxon>Pseudomonadati</taxon>
        <taxon>Spirochaetota</taxon>
        <taxon>Spirochaetia</taxon>
        <taxon>Spirochaetales</taxon>
        <taxon>Treponemataceae</taxon>
        <taxon>Treponema</taxon>
    </lineage>
</organism>
<dbReference type="KEGG" id="tpav:HRQ91_04115"/>
<dbReference type="PANTHER" id="PTHR22617:SF23">
    <property type="entry name" value="CHEMOTAXIS PROTEIN CHEW"/>
    <property type="match status" value="1"/>
</dbReference>
<dbReference type="EMBL" id="CP054257">
    <property type="protein sequence ID" value="QTQ12092.1"/>
    <property type="molecule type" value="Genomic_DNA"/>
</dbReference>
<reference evidence="3 4" key="2">
    <citation type="journal article" date="2021" name="Microbiol. Resour. Announc.">
        <title>Complete Genome Sequences of Three Human Oral Treponema parvum Isolates.</title>
        <authorList>
            <person name="Zeng H."/>
            <person name="Watt R.M."/>
        </authorList>
    </citation>
    <scope>NUCLEOTIDE SEQUENCE [LARGE SCALE GENOMIC DNA]</scope>
    <source>
        <strain evidence="3 4">ATCC 700770</strain>
        <strain evidence="2">ATCC 700773</strain>
    </source>
</reference>
<dbReference type="AlphaFoldDB" id="A0A975F368"/>
<dbReference type="EMBL" id="CP054142">
    <property type="protein sequence ID" value="QTQ13706.1"/>
    <property type="molecule type" value="Genomic_DNA"/>
</dbReference>
<gene>
    <name evidence="2" type="ORF">HRI96_07725</name>
    <name evidence="3" type="ORF">HRQ91_04115</name>
</gene>
<dbReference type="SUPFAM" id="SSF50341">
    <property type="entry name" value="CheW-like"/>
    <property type="match status" value="1"/>
</dbReference>
<dbReference type="GO" id="GO:0007165">
    <property type="term" value="P:signal transduction"/>
    <property type="evidence" value="ECO:0007669"/>
    <property type="project" value="InterPro"/>
</dbReference>
<evidence type="ECO:0000313" key="4">
    <source>
        <dbReference type="Proteomes" id="UP000671908"/>
    </source>
</evidence>
<dbReference type="Gene3D" id="2.40.50.180">
    <property type="entry name" value="CheA-289, Domain 4"/>
    <property type="match status" value="1"/>
</dbReference>
<dbReference type="SMART" id="SM00260">
    <property type="entry name" value="CheW"/>
    <property type="match status" value="1"/>
</dbReference>
<name>A0A975F368_9SPIR</name>
<feature type="domain" description="CheW-like" evidence="1">
    <location>
        <begin position="7"/>
        <end position="154"/>
    </location>
</feature>
<sequence>MADSDTNIQLVTFQLGEELYGVDIMGVKEIVKIQEIRPIPNAPYYVEGILNLRKQIIPIINLHKRFRLQPSGAKDGSGTDFEGGFIILSIEGNNIGIIIDRIARVIMVDLAEIKPPPQLLSGIGSEYIRGVIRNEDSGYVIVLDINRLFDPKELQKIIEFK</sequence>
<dbReference type="InterPro" id="IPR036061">
    <property type="entry name" value="CheW-like_dom_sf"/>
</dbReference>
<dbReference type="RefSeq" id="WP_210116806.1">
    <property type="nucleotide sequence ID" value="NZ_CP054142.1"/>
</dbReference>
<dbReference type="GO" id="GO:0005829">
    <property type="term" value="C:cytosol"/>
    <property type="evidence" value="ECO:0007669"/>
    <property type="project" value="TreeGrafter"/>
</dbReference>
<dbReference type="Pfam" id="PF01584">
    <property type="entry name" value="CheW"/>
    <property type="match status" value="1"/>
</dbReference>
<dbReference type="InterPro" id="IPR039315">
    <property type="entry name" value="CheW"/>
</dbReference>